<protein>
    <recommendedName>
        <fullName evidence="6">Major facilitator superfamily (MFS) profile domain-containing protein</fullName>
    </recommendedName>
</protein>
<feature type="transmembrane region" description="Helical" evidence="5">
    <location>
        <begin position="147"/>
        <end position="165"/>
    </location>
</feature>
<keyword evidence="3 5" id="KW-1133">Transmembrane helix</keyword>
<dbReference type="PANTHER" id="PTHR43826:SF3">
    <property type="entry name" value="GLUCOSE-6-PHOSPHATE EXCHANGER SLC37A4"/>
    <property type="match status" value="1"/>
</dbReference>
<feature type="transmembrane region" description="Helical" evidence="5">
    <location>
        <begin position="81"/>
        <end position="99"/>
    </location>
</feature>
<dbReference type="GO" id="GO:0061513">
    <property type="term" value="F:glucose 6-phosphate:phosphate antiporter activity"/>
    <property type="evidence" value="ECO:0007669"/>
    <property type="project" value="TreeGrafter"/>
</dbReference>
<comment type="subcellular location">
    <subcellularLocation>
        <location evidence="1">Endomembrane system</location>
        <topology evidence="1">Multi-pass membrane protein</topology>
    </subcellularLocation>
</comment>
<evidence type="ECO:0000256" key="4">
    <source>
        <dbReference type="ARBA" id="ARBA00023136"/>
    </source>
</evidence>
<dbReference type="GO" id="GO:0016020">
    <property type="term" value="C:membrane"/>
    <property type="evidence" value="ECO:0007669"/>
    <property type="project" value="UniProtKB-ARBA"/>
</dbReference>
<dbReference type="InterPro" id="IPR020846">
    <property type="entry name" value="MFS_dom"/>
</dbReference>
<feature type="non-terminal residue" evidence="7">
    <location>
        <position position="1"/>
    </location>
</feature>
<keyword evidence="4 5" id="KW-0472">Membrane</keyword>
<accession>A0A382GYV3</accession>
<dbReference type="Gene3D" id="1.20.1250.20">
    <property type="entry name" value="MFS general substrate transporter like domains"/>
    <property type="match status" value="1"/>
</dbReference>
<dbReference type="AlphaFoldDB" id="A0A382GYV3"/>
<dbReference type="EMBL" id="UINC01058174">
    <property type="protein sequence ID" value="SVB80134.1"/>
    <property type="molecule type" value="Genomic_DNA"/>
</dbReference>
<dbReference type="PROSITE" id="PS50850">
    <property type="entry name" value="MFS"/>
    <property type="match status" value="1"/>
</dbReference>
<evidence type="ECO:0000256" key="2">
    <source>
        <dbReference type="ARBA" id="ARBA00022692"/>
    </source>
</evidence>
<feature type="non-terminal residue" evidence="7">
    <location>
        <position position="204"/>
    </location>
</feature>
<feature type="transmembrane region" description="Helical" evidence="5">
    <location>
        <begin position="120"/>
        <end position="141"/>
    </location>
</feature>
<dbReference type="GO" id="GO:0035435">
    <property type="term" value="P:phosphate ion transmembrane transport"/>
    <property type="evidence" value="ECO:0007669"/>
    <property type="project" value="TreeGrafter"/>
</dbReference>
<evidence type="ECO:0000256" key="5">
    <source>
        <dbReference type="SAM" id="Phobius"/>
    </source>
</evidence>
<evidence type="ECO:0000259" key="6">
    <source>
        <dbReference type="PROSITE" id="PS50850"/>
    </source>
</evidence>
<dbReference type="InterPro" id="IPR011701">
    <property type="entry name" value="MFS"/>
</dbReference>
<feature type="domain" description="Major facilitator superfamily (MFS) profile" evidence="6">
    <location>
        <begin position="1"/>
        <end position="204"/>
    </location>
</feature>
<reference evidence="7" key="1">
    <citation type="submission" date="2018-05" db="EMBL/GenBank/DDBJ databases">
        <authorList>
            <person name="Lanie J.A."/>
            <person name="Ng W.-L."/>
            <person name="Kazmierczak K.M."/>
            <person name="Andrzejewski T.M."/>
            <person name="Davidsen T.M."/>
            <person name="Wayne K.J."/>
            <person name="Tettelin H."/>
            <person name="Glass J.I."/>
            <person name="Rusch D."/>
            <person name="Podicherti R."/>
            <person name="Tsui H.-C.T."/>
            <person name="Winkler M.E."/>
        </authorList>
    </citation>
    <scope>NUCLEOTIDE SEQUENCE</scope>
</reference>
<dbReference type="InterPro" id="IPR051337">
    <property type="entry name" value="OPA_Antiporter"/>
</dbReference>
<evidence type="ECO:0000256" key="3">
    <source>
        <dbReference type="ARBA" id="ARBA00022989"/>
    </source>
</evidence>
<dbReference type="GO" id="GO:0012505">
    <property type="term" value="C:endomembrane system"/>
    <property type="evidence" value="ECO:0007669"/>
    <property type="project" value="UniProtKB-SubCell"/>
</dbReference>
<sequence>VAIGGSQYSFGHFVEPIKDSFGWSTTQITFSLSMLALGNFISPFVGMMIDRYGSRNIMSFSLAVFGFSYLARVFMSGIWHWYFLSIVQALTIVGSAALPPGKLIGMWFPQNRGKVLGVTVMGNNFGGMAIQPLVAFLVSLYSWKMGYAVIGILGILVSIYSFFIVRNPAETLTVSSSDQESLEITPASYTLGDVLKMRSFYAIV</sequence>
<evidence type="ECO:0000256" key="1">
    <source>
        <dbReference type="ARBA" id="ARBA00004127"/>
    </source>
</evidence>
<feature type="transmembrane region" description="Helical" evidence="5">
    <location>
        <begin position="56"/>
        <end position="75"/>
    </location>
</feature>
<gene>
    <name evidence="7" type="ORF">METZ01_LOCUS232988</name>
</gene>
<organism evidence="7">
    <name type="scientific">marine metagenome</name>
    <dbReference type="NCBI Taxonomy" id="408172"/>
    <lineage>
        <taxon>unclassified sequences</taxon>
        <taxon>metagenomes</taxon>
        <taxon>ecological metagenomes</taxon>
    </lineage>
</organism>
<dbReference type="PANTHER" id="PTHR43826">
    <property type="entry name" value="GLUCOSE-6-PHOSPHATE EXCHANGER SLC37A4"/>
    <property type="match status" value="1"/>
</dbReference>
<evidence type="ECO:0000313" key="7">
    <source>
        <dbReference type="EMBL" id="SVB80134.1"/>
    </source>
</evidence>
<name>A0A382GYV3_9ZZZZ</name>
<feature type="transmembrane region" description="Helical" evidence="5">
    <location>
        <begin position="28"/>
        <end position="49"/>
    </location>
</feature>
<keyword evidence="2 5" id="KW-0812">Transmembrane</keyword>
<dbReference type="Pfam" id="PF07690">
    <property type="entry name" value="MFS_1"/>
    <property type="match status" value="1"/>
</dbReference>
<dbReference type="InterPro" id="IPR036259">
    <property type="entry name" value="MFS_trans_sf"/>
</dbReference>
<proteinExistence type="predicted"/>
<dbReference type="SUPFAM" id="SSF103473">
    <property type="entry name" value="MFS general substrate transporter"/>
    <property type="match status" value="1"/>
</dbReference>